<organism evidence="1 2">
    <name type="scientific">Campylobacter canadensis</name>
    <dbReference type="NCBI Taxonomy" id="449520"/>
    <lineage>
        <taxon>Bacteria</taxon>
        <taxon>Pseudomonadati</taxon>
        <taxon>Campylobacterota</taxon>
        <taxon>Epsilonproteobacteria</taxon>
        <taxon>Campylobacterales</taxon>
        <taxon>Campylobacteraceae</taxon>
        <taxon>Campylobacter</taxon>
    </lineage>
</organism>
<accession>A0ABS7WV46</accession>
<comment type="caution">
    <text evidence="1">The sequence shown here is derived from an EMBL/GenBank/DDBJ whole genome shotgun (WGS) entry which is preliminary data.</text>
</comment>
<proteinExistence type="predicted"/>
<keyword evidence="2" id="KW-1185">Reference proteome</keyword>
<dbReference type="Proteomes" id="UP000786183">
    <property type="component" value="Unassembled WGS sequence"/>
</dbReference>
<dbReference type="RefSeq" id="WP_224325616.1">
    <property type="nucleotide sequence ID" value="NZ_JACGBB010000066.1"/>
</dbReference>
<name>A0ABS7WV46_9BACT</name>
<gene>
    <name evidence="1" type="ORF">AVCANL283_08865</name>
</gene>
<dbReference type="EMBL" id="JACGBB010000066">
    <property type="protein sequence ID" value="MBZ7988197.1"/>
    <property type="molecule type" value="Genomic_DNA"/>
</dbReference>
<reference evidence="1 2" key="1">
    <citation type="submission" date="2020-07" db="EMBL/GenBank/DDBJ databases">
        <title>Transfer of Campylobacter canadensis to the novel genus Avispirillum gen. nov., that also includes two novel species recovered from migratory waterfowl: Avispirillum anseris sp. nov. and Avispirillum brantae sp. nov.</title>
        <authorList>
            <person name="Miller W.G."/>
            <person name="Chapman M.H."/>
            <person name="Yee E."/>
            <person name="Inglis G.D."/>
        </authorList>
    </citation>
    <scope>NUCLEOTIDE SEQUENCE [LARGE SCALE GENOMIC DNA]</scope>
    <source>
        <strain evidence="1 2">L283</strain>
    </source>
</reference>
<protein>
    <submittedName>
        <fullName evidence="1">Uncharacterized protein</fullName>
    </submittedName>
</protein>
<evidence type="ECO:0000313" key="1">
    <source>
        <dbReference type="EMBL" id="MBZ7988197.1"/>
    </source>
</evidence>
<sequence>MQIKSSFINSKSYHFKQSYKDKYFKVVISKAQTNKGELSKINHFPKDSFYNDCYFLIIF</sequence>
<evidence type="ECO:0000313" key="2">
    <source>
        <dbReference type="Proteomes" id="UP000786183"/>
    </source>
</evidence>